<protein>
    <recommendedName>
        <fullName evidence="4">Replication initiator protein</fullName>
    </recommendedName>
</protein>
<dbReference type="InterPro" id="IPR046828">
    <property type="entry name" value="RepSA"/>
</dbReference>
<dbReference type="Pfam" id="PF20199">
    <property type="entry name" value="RepSA"/>
    <property type="match status" value="1"/>
</dbReference>
<gene>
    <name evidence="2" type="ORF">SAMEA2259716_01865</name>
</gene>
<evidence type="ECO:0000313" key="2">
    <source>
        <dbReference type="EMBL" id="SKL85550.1"/>
    </source>
</evidence>
<organism evidence="2 3">
    <name type="scientific">Mycobacteroides abscessus subsp. massiliense</name>
    <dbReference type="NCBI Taxonomy" id="1962118"/>
    <lineage>
        <taxon>Bacteria</taxon>
        <taxon>Bacillati</taxon>
        <taxon>Actinomycetota</taxon>
        <taxon>Actinomycetes</taxon>
        <taxon>Mycobacteriales</taxon>
        <taxon>Mycobacteriaceae</taxon>
        <taxon>Mycobacteroides</taxon>
        <taxon>Mycobacteroides abscessus</taxon>
    </lineage>
</organism>
<dbReference type="Proteomes" id="UP000190074">
    <property type="component" value="Unassembled WGS sequence"/>
</dbReference>
<reference evidence="2 3" key="1">
    <citation type="submission" date="2016-11" db="EMBL/GenBank/DDBJ databases">
        <authorList>
            <consortium name="Pathogen Informatics"/>
        </authorList>
    </citation>
    <scope>NUCLEOTIDE SEQUENCE [LARGE SCALE GENOMIC DNA]</scope>
    <source>
        <strain evidence="2 3">911</strain>
    </source>
</reference>
<sequence length="558" mass="62307">MTIDPLESPDSCSSPTVVLARRERAADRRARPSFHEIAVAAAEKVGVCMRPLVMGTVNLDTGATDYVAVPCKSTIESQCPTCAKKARVVRMAQCREGWHLDHEPVQPANQPTSEQTALLRSRADLIATYRAATTEDEPDPETIAELRLAVGEIDTQLRESGMRGTLPSLHAPPKSARTRSTKRRNDVSDLPTRQVRHTTVGREYAGKYRPSMFLTLTCESYGPIRNGAPVDPDSYDYRRAARDAIHFAALVDRFMQNLRRVLGWEVQYFATVEPQKRAAPHLHMALRGAIPHAVVRQVAAATYHQIWWPNHDQLVYTDPNHQPQWNPELGTFIDPDTGMPLTIWDEALQALDANGDAIPAHVVRFGEQVHSKGILGGSDEAGRHIGYLTKYLTKSISEILEPDTAAQHAHHERLHDELAITPCSPRCPIWLRYGIIPKGATCKTIAGQCKSKAHRRTTLGLPGRRVLVSRKWSGKTLPDHHADRQEFVRQLLTDAGIRPPTNNVRIYPIEPGTRTPPRHELIMKAIAQRLTWQTQYNTALATLGPPGKQQPRTVMEVH</sequence>
<accession>A0A1T8KSY1</accession>
<feature type="region of interest" description="Disordered" evidence="1">
    <location>
        <begin position="159"/>
        <end position="190"/>
    </location>
</feature>
<dbReference type="EMBL" id="FVGW01000002">
    <property type="protein sequence ID" value="SKL85550.1"/>
    <property type="molecule type" value="Genomic_DNA"/>
</dbReference>
<evidence type="ECO:0000256" key="1">
    <source>
        <dbReference type="SAM" id="MobiDB-lite"/>
    </source>
</evidence>
<name>A0A1T8KSY1_9MYCO</name>
<evidence type="ECO:0008006" key="4">
    <source>
        <dbReference type="Google" id="ProtNLM"/>
    </source>
</evidence>
<dbReference type="RefSeq" id="WP_024571119.1">
    <property type="nucleotide sequence ID" value="NZ_FVGW01000002.1"/>
</dbReference>
<proteinExistence type="predicted"/>
<dbReference type="AlphaFoldDB" id="A0A1T8KSY1"/>
<evidence type="ECO:0000313" key="3">
    <source>
        <dbReference type="Proteomes" id="UP000190074"/>
    </source>
</evidence>